<gene>
    <name evidence="2" type="ORF">GCM10022246_19920</name>
</gene>
<dbReference type="RefSeq" id="WP_344766711.1">
    <property type="nucleotide sequence ID" value="NZ_BAABAK010000010.1"/>
</dbReference>
<organism evidence="2 3">
    <name type="scientific">Pedobacter ginsengiterrae</name>
    <dbReference type="NCBI Taxonomy" id="871696"/>
    <lineage>
        <taxon>Bacteria</taxon>
        <taxon>Pseudomonadati</taxon>
        <taxon>Bacteroidota</taxon>
        <taxon>Sphingobacteriia</taxon>
        <taxon>Sphingobacteriales</taxon>
        <taxon>Sphingobacteriaceae</taxon>
        <taxon>Pedobacter</taxon>
    </lineage>
</organism>
<evidence type="ECO:0000313" key="3">
    <source>
        <dbReference type="Proteomes" id="UP001501081"/>
    </source>
</evidence>
<evidence type="ECO:0000259" key="1">
    <source>
        <dbReference type="Pfam" id="PF04993"/>
    </source>
</evidence>
<reference evidence="3" key="1">
    <citation type="journal article" date="2019" name="Int. J. Syst. Evol. Microbiol.">
        <title>The Global Catalogue of Microorganisms (GCM) 10K type strain sequencing project: providing services to taxonomists for standard genome sequencing and annotation.</title>
        <authorList>
            <consortium name="The Broad Institute Genomics Platform"/>
            <consortium name="The Broad Institute Genome Sequencing Center for Infectious Disease"/>
            <person name="Wu L."/>
            <person name="Ma J."/>
        </authorList>
    </citation>
    <scope>NUCLEOTIDE SEQUENCE [LARGE SCALE GENOMIC DNA]</scope>
    <source>
        <strain evidence="3">JCM 17338</strain>
    </source>
</reference>
<keyword evidence="3" id="KW-1185">Reference proteome</keyword>
<evidence type="ECO:0000313" key="2">
    <source>
        <dbReference type="EMBL" id="GAA3967087.1"/>
    </source>
</evidence>
<dbReference type="Gene3D" id="3.30.1460.30">
    <property type="entry name" value="YgaC/TfoX-N like chaperone"/>
    <property type="match status" value="1"/>
</dbReference>
<protein>
    <recommendedName>
        <fullName evidence="1">TfoX N-terminal domain-containing protein</fullName>
    </recommendedName>
</protein>
<comment type="caution">
    <text evidence="2">The sequence shown here is derived from an EMBL/GenBank/DDBJ whole genome shotgun (WGS) entry which is preliminary data.</text>
</comment>
<dbReference type="SUPFAM" id="SSF159894">
    <property type="entry name" value="YgaC/TfoX-N like"/>
    <property type="match status" value="1"/>
</dbReference>
<dbReference type="InterPro" id="IPR007076">
    <property type="entry name" value="TfoX_N"/>
</dbReference>
<dbReference type="Proteomes" id="UP001501081">
    <property type="component" value="Unassembled WGS sequence"/>
</dbReference>
<sequence length="114" mass="13096">MRKYNEILANRIAEKLMDLPDVEEKIMFGGIVFMVNGKMCIGVSKEDMMLRINPKALENLDNKNGWKQMTMGSKLMKGYILVSEDVLNRNGELDFWINLALEFNPIAKASKPKR</sequence>
<dbReference type="EMBL" id="BAABAK010000010">
    <property type="protein sequence ID" value="GAA3967087.1"/>
    <property type="molecule type" value="Genomic_DNA"/>
</dbReference>
<dbReference type="Pfam" id="PF04993">
    <property type="entry name" value="TfoX_N"/>
    <property type="match status" value="1"/>
</dbReference>
<name>A0ABP7PK91_9SPHI</name>
<accession>A0ABP7PK91</accession>
<feature type="domain" description="TfoX N-terminal" evidence="1">
    <location>
        <begin position="15"/>
        <end position="103"/>
    </location>
</feature>
<proteinExistence type="predicted"/>